<sequence length="215" mass="23979">MSSLNNLFIFSDFDGTITKEDSLNILIDKCMGSGPRQNIDEEIKQGTLNFKEGMVRQFAGIDVSWEEALEILQATTHADPHFKEFAEYCDAENLPLTVVSCGIGSWIKDFLKTFVGIELASKIKVEANEVKIVDKKWIPINHDDSDYGHDKSLTMRQVKATLENDPILIFLGDGLSDISAAREADILFAKKGCDLESWCIKENVNQTGLDVNSTI</sequence>
<name>A0ABR2VWM9_9FUNG</name>
<dbReference type="InterPro" id="IPR006384">
    <property type="entry name" value="HAD_hydro_PyrdxlP_Pase-like"/>
</dbReference>
<keyword evidence="3" id="KW-1185">Reference proteome</keyword>
<dbReference type="InterPro" id="IPR023214">
    <property type="entry name" value="HAD_sf"/>
</dbReference>
<evidence type="ECO:0008006" key="4">
    <source>
        <dbReference type="Google" id="ProtNLM"/>
    </source>
</evidence>
<reference evidence="2 3" key="1">
    <citation type="submission" date="2023-04" db="EMBL/GenBank/DDBJ databases">
        <title>Genome of Basidiobolus ranarum AG-B5.</title>
        <authorList>
            <person name="Stajich J.E."/>
            <person name="Carter-House D."/>
            <person name="Gryganskyi A."/>
        </authorList>
    </citation>
    <scope>NUCLEOTIDE SEQUENCE [LARGE SCALE GENOMIC DNA]</scope>
    <source>
        <strain evidence="2 3">AG-B5</strain>
    </source>
</reference>
<proteinExistence type="predicted"/>
<dbReference type="Proteomes" id="UP001479436">
    <property type="component" value="Unassembled WGS sequence"/>
</dbReference>
<evidence type="ECO:0000313" key="2">
    <source>
        <dbReference type="EMBL" id="KAK9708185.1"/>
    </source>
</evidence>
<dbReference type="Gene3D" id="3.90.1470.20">
    <property type="match status" value="1"/>
</dbReference>
<dbReference type="Gene3D" id="3.40.50.1000">
    <property type="entry name" value="HAD superfamily/HAD-like"/>
    <property type="match status" value="1"/>
</dbReference>
<dbReference type="NCBIfam" id="TIGR01489">
    <property type="entry name" value="DKMTPPase-SF"/>
    <property type="match status" value="1"/>
</dbReference>
<keyword evidence="1" id="KW-0378">Hydrolase</keyword>
<dbReference type="NCBIfam" id="TIGR01488">
    <property type="entry name" value="HAD-SF-IB"/>
    <property type="match status" value="1"/>
</dbReference>
<dbReference type="InterPro" id="IPR050849">
    <property type="entry name" value="HAD-like_hydrolase_phosphatase"/>
</dbReference>
<dbReference type="PANTHER" id="PTHR28181:SF2">
    <property type="entry name" value="PHOSPHORIC MONOESTER HYDROLASE"/>
    <property type="match status" value="1"/>
</dbReference>
<comment type="caution">
    <text evidence="2">The sequence shown here is derived from an EMBL/GenBank/DDBJ whole genome shotgun (WGS) entry which is preliminary data.</text>
</comment>
<dbReference type="Pfam" id="PF12710">
    <property type="entry name" value="HAD"/>
    <property type="match status" value="1"/>
</dbReference>
<protein>
    <recommendedName>
        <fullName evidence="4">Phosphoserine phosphatase</fullName>
    </recommendedName>
</protein>
<evidence type="ECO:0000256" key="1">
    <source>
        <dbReference type="ARBA" id="ARBA00022801"/>
    </source>
</evidence>
<dbReference type="PANTHER" id="PTHR28181">
    <property type="entry name" value="UPF0655 PROTEIN YCR015C"/>
    <property type="match status" value="1"/>
</dbReference>
<gene>
    <name evidence="2" type="ORF">K7432_009795</name>
</gene>
<accession>A0ABR2VWM9</accession>
<dbReference type="EMBL" id="JASJQH010007504">
    <property type="protein sequence ID" value="KAK9708185.1"/>
    <property type="molecule type" value="Genomic_DNA"/>
</dbReference>
<organism evidence="2 3">
    <name type="scientific">Basidiobolus ranarum</name>
    <dbReference type="NCBI Taxonomy" id="34480"/>
    <lineage>
        <taxon>Eukaryota</taxon>
        <taxon>Fungi</taxon>
        <taxon>Fungi incertae sedis</taxon>
        <taxon>Zoopagomycota</taxon>
        <taxon>Entomophthoromycotina</taxon>
        <taxon>Basidiobolomycetes</taxon>
        <taxon>Basidiobolales</taxon>
        <taxon>Basidiobolaceae</taxon>
        <taxon>Basidiobolus</taxon>
    </lineage>
</organism>
<dbReference type="SUPFAM" id="SSF56784">
    <property type="entry name" value="HAD-like"/>
    <property type="match status" value="1"/>
</dbReference>
<dbReference type="InterPro" id="IPR036412">
    <property type="entry name" value="HAD-like_sf"/>
</dbReference>
<evidence type="ECO:0000313" key="3">
    <source>
        <dbReference type="Proteomes" id="UP001479436"/>
    </source>
</evidence>